<proteinExistence type="predicted"/>
<sequence>MSGGFARHSHQITATNSFNSLIWKHPVRVWFASKSTLLMYSLFTPDLRSTVSQGWLGLAISAWHCYHFLFEPFACRDLSRSMNSCADS</sequence>
<evidence type="ECO:0000313" key="1">
    <source>
        <dbReference type="EMBL" id="KAF2739513.1"/>
    </source>
</evidence>
<accession>A0A9P4V7Q2</accession>
<protein>
    <submittedName>
        <fullName evidence="1">Uncharacterized protein</fullName>
    </submittedName>
</protein>
<gene>
    <name evidence="1" type="ORF">EJ04DRAFT_329739</name>
</gene>
<dbReference type="AlphaFoldDB" id="A0A9P4V7Q2"/>
<evidence type="ECO:0000313" key="2">
    <source>
        <dbReference type="Proteomes" id="UP000799444"/>
    </source>
</evidence>
<dbReference type="Proteomes" id="UP000799444">
    <property type="component" value="Unassembled WGS sequence"/>
</dbReference>
<dbReference type="EMBL" id="ML996104">
    <property type="protein sequence ID" value="KAF2739513.1"/>
    <property type="molecule type" value="Genomic_DNA"/>
</dbReference>
<keyword evidence="2" id="KW-1185">Reference proteome</keyword>
<name>A0A9P4V7Q2_9PLEO</name>
<organism evidence="1 2">
    <name type="scientific">Polyplosphaeria fusca</name>
    <dbReference type="NCBI Taxonomy" id="682080"/>
    <lineage>
        <taxon>Eukaryota</taxon>
        <taxon>Fungi</taxon>
        <taxon>Dikarya</taxon>
        <taxon>Ascomycota</taxon>
        <taxon>Pezizomycotina</taxon>
        <taxon>Dothideomycetes</taxon>
        <taxon>Pleosporomycetidae</taxon>
        <taxon>Pleosporales</taxon>
        <taxon>Tetraplosphaeriaceae</taxon>
        <taxon>Polyplosphaeria</taxon>
    </lineage>
</organism>
<comment type="caution">
    <text evidence="1">The sequence shown here is derived from an EMBL/GenBank/DDBJ whole genome shotgun (WGS) entry which is preliminary data.</text>
</comment>
<reference evidence="1" key="1">
    <citation type="journal article" date="2020" name="Stud. Mycol.">
        <title>101 Dothideomycetes genomes: a test case for predicting lifestyles and emergence of pathogens.</title>
        <authorList>
            <person name="Haridas S."/>
            <person name="Albert R."/>
            <person name="Binder M."/>
            <person name="Bloem J."/>
            <person name="Labutti K."/>
            <person name="Salamov A."/>
            <person name="Andreopoulos B."/>
            <person name="Baker S."/>
            <person name="Barry K."/>
            <person name="Bills G."/>
            <person name="Bluhm B."/>
            <person name="Cannon C."/>
            <person name="Castanera R."/>
            <person name="Culley D."/>
            <person name="Daum C."/>
            <person name="Ezra D."/>
            <person name="Gonzalez J."/>
            <person name="Henrissat B."/>
            <person name="Kuo A."/>
            <person name="Liang C."/>
            <person name="Lipzen A."/>
            <person name="Lutzoni F."/>
            <person name="Magnuson J."/>
            <person name="Mondo S."/>
            <person name="Nolan M."/>
            <person name="Ohm R."/>
            <person name="Pangilinan J."/>
            <person name="Park H.-J."/>
            <person name="Ramirez L."/>
            <person name="Alfaro M."/>
            <person name="Sun H."/>
            <person name="Tritt A."/>
            <person name="Yoshinaga Y."/>
            <person name="Zwiers L.-H."/>
            <person name="Turgeon B."/>
            <person name="Goodwin S."/>
            <person name="Spatafora J."/>
            <person name="Crous P."/>
            <person name="Grigoriev I."/>
        </authorList>
    </citation>
    <scope>NUCLEOTIDE SEQUENCE</scope>
    <source>
        <strain evidence="1">CBS 125425</strain>
    </source>
</reference>